<dbReference type="EMBL" id="SJFN01000012">
    <property type="protein sequence ID" value="TBW38201.1"/>
    <property type="molecule type" value="Genomic_DNA"/>
</dbReference>
<organism evidence="1 2">
    <name type="scientific">Siculibacillus lacustris</name>
    <dbReference type="NCBI Taxonomy" id="1549641"/>
    <lineage>
        <taxon>Bacteria</taxon>
        <taxon>Pseudomonadati</taxon>
        <taxon>Pseudomonadota</taxon>
        <taxon>Alphaproteobacteria</taxon>
        <taxon>Hyphomicrobiales</taxon>
        <taxon>Ancalomicrobiaceae</taxon>
        <taxon>Siculibacillus</taxon>
    </lineage>
</organism>
<comment type="caution">
    <text evidence="1">The sequence shown here is derived from an EMBL/GenBank/DDBJ whole genome shotgun (WGS) entry which is preliminary data.</text>
</comment>
<dbReference type="OrthoDB" id="7360359at2"/>
<dbReference type="RefSeq" id="WP_131308884.1">
    <property type="nucleotide sequence ID" value="NZ_SJFN01000012.1"/>
</dbReference>
<accession>A0A4Q9VSZ8</accession>
<sequence length="75" mass="8571">MTYDIRRHPDSGPDLRDWTDPCLEPSLSEILADPMMELVFRRDSLHRDNVEHFLRGHASRLAARPTPCRCASPAA</sequence>
<gene>
    <name evidence="1" type="ORF">EYW49_09630</name>
</gene>
<dbReference type="AlphaFoldDB" id="A0A4Q9VSZ8"/>
<keyword evidence="2" id="KW-1185">Reference proteome</keyword>
<proteinExistence type="predicted"/>
<protein>
    <submittedName>
        <fullName evidence="1">Uncharacterized protein</fullName>
    </submittedName>
</protein>
<evidence type="ECO:0000313" key="2">
    <source>
        <dbReference type="Proteomes" id="UP000292781"/>
    </source>
</evidence>
<name>A0A4Q9VSZ8_9HYPH</name>
<dbReference type="Proteomes" id="UP000292781">
    <property type="component" value="Unassembled WGS sequence"/>
</dbReference>
<evidence type="ECO:0000313" key="1">
    <source>
        <dbReference type="EMBL" id="TBW38201.1"/>
    </source>
</evidence>
<reference evidence="1 2" key="1">
    <citation type="submission" date="2019-02" db="EMBL/GenBank/DDBJ databases">
        <title>Siculibacillus lacustris gen. nov., sp. nov., a new rosette-forming bacterium isolated from a freshwater crater lake (Lake St. Ana, Romania).</title>
        <authorList>
            <person name="Felfoldi T."/>
            <person name="Marton Z."/>
            <person name="Szabo A."/>
            <person name="Mentes A."/>
            <person name="Boka K."/>
            <person name="Marialigeti K."/>
            <person name="Mathe I."/>
            <person name="Koncz M."/>
            <person name="Schumann P."/>
            <person name="Toth E."/>
        </authorList>
    </citation>
    <scope>NUCLEOTIDE SEQUENCE [LARGE SCALE GENOMIC DNA]</scope>
    <source>
        <strain evidence="1 2">SA-279</strain>
    </source>
</reference>